<organism evidence="4 5">
    <name type="scientific">Bizionia paragorgiae</name>
    <dbReference type="NCBI Taxonomy" id="283786"/>
    <lineage>
        <taxon>Bacteria</taxon>
        <taxon>Pseudomonadati</taxon>
        <taxon>Bacteroidota</taxon>
        <taxon>Flavobacteriia</taxon>
        <taxon>Flavobacteriales</taxon>
        <taxon>Flavobacteriaceae</taxon>
        <taxon>Bizionia</taxon>
    </lineage>
</organism>
<sequence>MPVDFKIIDAKDIFVIIPFLQKLSDDANSEAVLQERLLEMVTQNYECIGVYKNGNLIGICGLWFMTRHYVGKSVEIDHLYIEKKFQGQGLGKIVMEWVDNYAQSKGCKASELNTYVQNYPSHKFYYNRGYEIKGYHFLKKF</sequence>
<dbReference type="SUPFAM" id="SSF55729">
    <property type="entry name" value="Acyl-CoA N-acyltransferases (Nat)"/>
    <property type="match status" value="1"/>
</dbReference>
<dbReference type="PANTHER" id="PTHR10545:SF29">
    <property type="entry name" value="GH14572P-RELATED"/>
    <property type="match status" value="1"/>
</dbReference>
<keyword evidence="1" id="KW-0808">Transferase</keyword>
<dbReference type="PANTHER" id="PTHR10545">
    <property type="entry name" value="DIAMINE N-ACETYLTRANSFERASE"/>
    <property type="match status" value="1"/>
</dbReference>
<dbReference type="CDD" id="cd04301">
    <property type="entry name" value="NAT_SF"/>
    <property type="match status" value="1"/>
</dbReference>
<dbReference type="Proteomes" id="UP000198846">
    <property type="component" value="Unassembled WGS sequence"/>
</dbReference>
<protein>
    <recommendedName>
        <fullName evidence="3">N-acetyltransferase domain-containing protein</fullName>
    </recommendedName>
</protein>
<dbReference type="GO" id="GO:0008080">
    <property type="term" value="F:N-acetyltransferase activity"/>
    <property type="evidence" value="ECO:0007669"/>
    <property type="project" value="UniProtKB-ARBA"/>
</dbReference>
<evidence type="ECO:0000256" key="1">
    <source>
        <dbReference type="ARBA" id="ARBA00022679"/>
    </source>
</evidence>
<feature type="domain" description="N-acetyltransferase" evidence="3">
    <location>
        <begin position="3"/>
        <end position="141"/>
    </location>
</feature>
<evidence type="ECO:0000256" key="2">
    <source>
        <dbReference type="ARBA" id="ARBA00023315"/>
    </source>
</evidence>
<gene>
    <name evidence="4" type="ORF">SAMN04487990_11553</name>
</gene>
<evidence type="ECO:0000259" key="3">
    <source>
        <dbReference type="PROSITE" id="PS51186"/>
    </source>
</evidence>
<proteinExistence type="predicted"/>
<dbReference type="OrthoDB" id="9789603at2"/>
<dbReference type="PROSITE" id="PS51186">
    <property type="entry name" value="GNAT"/>
    <property type="match status" value="1"/>
</dbReference>
<evidence type="ECO:0000313" key="5">
    <source>
        <dbReference type="Proteomes" id="UP000198846"/>
    </source>
</evidence>
<dbReference type="InterPro" id="IPR000182">
    <property type="entry name" value="GNAT_dom"/>
</dbReference>
<dbReference type="EMBL" id="FNQK01000015">
    <property type="protein sequence ID" value="SEA49575.1"/>
    <property type="molecule type" value="Genomic_DNA"/>
</dbReference>
<dbReference type="Gene3D" id="3.40.630.30">
    <property type="match status" value="1"/>
</dbReference>
<dbReference type="AlphaFoldDB" id="A0A1H4BN21"/>
<dbReference type="InterPro" id="IPR051016">
    <property type="entry name" value="Diverse_Substrate_AcTransf"/>
</dbReference>
<accession>A0A1H4BN21</accession>
<keyword evidence="5" id="KW-1185">Reference proteome</keyword>
<dbReference type="RefSeq" id="WP_092135389.1">
    <property type="nucleotide sequence ID" value="NZ_FNQK01000015.1"/>
</dbReference>
<dbReference type="InterPro" id="IPR016181">
    <property type="entry name" value="Acyl_CoA_acyltransferase"/>
</dbReference>
<name>A0A1H4BN21_BIZPA</name>
<reference evidence="4 5" key="1">
    <citation type="submission" date="2016-10" db="EMBL/GenBank/DDBJ databases">
        <authorList>
            <person name="de Groot N.N."/>
        </authorList>
    </citation>
    <scope>NUCLEOTIDE SEQUENCE [LARGE SCALE GENOMIC DNA]</scope>
    <source>
        <strain evidence="4 5">DSM 23842</strain>
    </source>
</reference>
<keyword evidence="2" id="KW-0012">Acyltransferase</keyword>
<evidence type="ECO:0000313" key="4">
    <source>
        <dbReference type="EMBL" id="SEA49575.1"/>
    </source>
</evidence>
<dbReference type="STRING" id="283786.SAMN04487990_11553"/>
<dbReference type="Pfam" id="PF00583">
    <property type="entry name" value="Acetyltransf_1"/>
    <property type="match status" value="1"/>
</dbReference>